<dbReference type="EMBL" id="JAUSWV010000002">
    <property type="protein sequence ID" value="MDQ0578662.1"/>
    <property type="molecule type" value="Genomic_DNA"/>
</dbReference>
<reference evidence="1 2" key="1">
    <citation type="submission" date="2023-07" db="EMBL/GenBank/DDBJ databases">
        <title>Comparative genomics of wheat-associated soil bacteria to identify genetic determinants of phenazine resistance.</title>
        <authorList>
            <person name="Mouncey N."/>
        </authorList>
    </citation>
    <scope>NUCLEOTIDE SEQUENCE [LARGE SCALE GENOMIC DNA]</scope>
    <source>
        <strain evidence="1 2">B2I6</strain>
    </source>
</reference>
<evidence type="ECO:0000313" key="2">
    <source>
        <dbReference type="Proteomes" id="UP001230654"/>
    </source>
</evidence>
<evidence type="ECO:0000313" key="1">
    <source>
        <dbReference type="EMBL" id="MDQ0578662.1"/>
    </source>
</evidence>
<sequence>MTAVRSGDAAFQAETDHLCHYQAFREGEHVCLAPSQDRPDDTSTAWWVTWPAPGNTPYRIAVLPECPVTAADLNDDSLCLHPEGHPHDHSW</sequence>
<protein>
    <submittedName>
        <fullName evidence="1">Uncharacterized protein</fullName>
    </submittedName>
</protein>
<accession>A0ABU0NHQ7</accession>
<keyword evidence="2" id="KW-1185">Reference proteome</keyword>
<proteinExistence type="predicted"/>
<name>A0ABU0NHQ7_STRRH</name>
<gene>
    <name evidence="1" type="ORF">QF030_000840</name>
</gene>
<comment type="caution">
    <text evidence="1">The sequence shown here is derived from an EMBL/GenBank/DDBJ whole genome shotgun (WGS) entry which is preliminary data.</text>
</comment>
<dbReference type="Proteomes" id="UP001230654">
    <property type="component" value="Unassembled WGS sequence"/>
</dbReference>
<organism evidence="1 2">
    <name type="scientific">Streptomyces rishiriensis</name>
    <dbReference type="NCBI Taxonomy" id="68264"/>
    <lineage>
        <taxon>Bacteria</taxon>
        <taxon>Bacillati</taxon>
        <taxon>Actinomycetota</taxon>
        <taxon>Actinomycetes</taxon>
        <taxon>Kitasatosporales</taxon>
        <taxon>Streptomycetaceae</taxon>
        <taxon>Streptomyces</taxon>
    </lineage>
</organism>